<comment type="caution">
    <text evidence="2">The sequence shown here is derived from an EMBL/GenBank/DDBJ whole genome shotgun (WGS) entry which is preliminary data.</text>
</comment>
<name>A0A919L9Q8_9ACTN</name>
<proteinExistence type="predicted"/>
<dbReference type="EMBL" id="BNEE01000004">
    <property type="protein sequence ID" value="GHI84123.1"/>
    <property type="molecule type" value="Genomic_DNA"/>
</dbReference>
<evidence type="ECO:0000313" key="3">
    <source>
        <dbReference type="Proteomes" id="UP000600026"/>
    </source>
</evidence>
<evidence type="ECO:0000313" key="2">
    <source>
        <dbReference type="EMBL" id="GHI84123.1"/>
    </source>
</evidence>
<dbReference type="Proteomes" id="UP000600026">
    <property type="component" value="Unassembled WGS sequence"/>
</dbReference>
<feature type="region of interest" description="Disordered" evidence="1">
    <location>
        <begin position="1"/>
        <end position="70"/>
    </location>
</feature>
<reference evidence="2" key="1">
    <citation type="submission" date="2020-09" db="EMBL/GenBank/DDBJ databases">
        <title>Whole genome shotgun sequence of Streptomyces xanthophaeus NBRC 12829.</title>
        <authorList>
            <person name="Komaki H."/>
            <person name="Tamura T."/>
        </authorList>
    </citation>
    <scope>NUCLEOTIDE SEQUENCE</scope>
    <source>
        <strain evidence="2">NBRC 12829</strain>
    </source>
</reference>
<feature type="compositionally biased region" description="Low complexity" evidence="1">
    <location>
        <begin position="32"/>
        <end position="55"/>
    </location>
</feature>
<gene>
    <name evidence="2" type="ORF">Sxan_14870</name>
</gene>
<accession>A0A919L9Q8</accession>
<keyword evidence="3" id="KW-1185">Reference proteome</keyword>
<protein>
    <submittedName>
        <fullName evidence="2">Uncharacterized protein</fullName>
    </submittedName>
</protein>
<evidence type="ECO:0000256" key="1">
    <source>
        <dbReference type="SAM" id="MobiDB-lite"/>
    </source>
</evidence>
<dbReference type="AlphaFoldDB" id="A0A919L9Q8"/>
<sequence length="70" mass="6487">MDGAGDRGDGTPGAVLRPLRGKGRAEVGPRPGGACETTGAGSSGAAYDGGSTSGAVAGGGALTDSARSRP</sequence>
<organism evidence="2 3">
    <name type="scientific">Streptomyces xanthophaeus</name>
    <dbReference type="NCBI Taxonomy" id="67385"/>
    <lineage>
        <taxon>Bacteria</taxon>
        <taxon>Bacillati</taxon>
        <taxon>Actinomycetota</taxon>
        <taxon>Actinomycetes</taxon>
        <taxon>Kitasatosporales</taxon>
        <taxon>Streptomycetaceae</taxon>
        <taxon>Streptomyces</taxon>
    </lineage>
</organism>